<feature type="chain" id="PRO_5012226934" description="VM domain-containing protein" evidence="3">
    <location>
        <begin position="16"/>
        <end position="176"/>
    </location>
</feature>
<keyword evidence="6" id="KW-1185">Reference proteome</keyword>
<evidence type="ECO:0000259" key="4">
    <source>
        <dbReference type="PROSITE" id="PS51137"/>
    </source>
</evidence>
<name>A0A0L0CHW6_LUCCU</name>
<feature type="signal peptide" evidence="3">
    <location>
        <begin position="1"/>
        <end position="15"/>
    </location>
</feature>
<evidence type="ECO:0000313" key="6">
    <source>
        <dbReference type="Proteomes" id="UP000037069"/>
    </source>
</evidence>
<dbReference type="Proteomes" id="UP000037069">
    <property type="component" value="Unassembled WGS sequence"/>
</dbReference>
<feature type="domain" description="VM" evidence="4">
    <location>
        <begin position="146"/>
        <end position="176"/>
    </location>
</feature>
<dbReference type="PROSITE" id="PS51137">
    <property type="entry name" value="VM"/>
    <property type="match status" value="1"/>
</dbReference>
<sequence>MSFIWLSILVMYCSCYSSVPTIPANPLATLQVTRCGRSPQPTFHLIPAALYSNGIHHFIRPLSVTQQQPHQVDVKRPTRQQQSAVVQQVTINQNTAFSGGLPSFGFGGFKHPFSSPHHHHSHHGFGGPQSFGGFRGRSFGESSDEQTPAPKCPLNYIFSCQPTVTEAPCDPDKSCY</sequence>
<dbReference type="EMBL" id="JRES01000452">
    <property type="protein sequence ID" value="KNC31084.1"/>
    <property type="molecule type" value="Genomic_DNA"/>
</dbReference>
<feature type="compositionally biased region" description="Gly residues" evidence="2">
    <location>
        <begin position="124"/>
        <end position="135"/>
    </location>
</feature>
<evidence type="ECO:0000256" key="2">
    <source>
        <dbReference type="SAM" id="MobiDB-lite"/>
    </source>
</evidence>
<keyword evidence="1 3" id="KW-0732">Signal</keyword>
<organism evidence="5 6">
    <name type="scientific">Lucilia cuprina</name>
    <name type="common">Green bottle fly</name>
    <name type="synonym">Australian sheep blowfly</name>
    <dbReference type="NCBI Taxonomy" id="7375"/>
    <lineage>
        <taxon>Eukaryota</taxon>
        <taxon>Metazoa</taxon>
        <taxon>Ecdysozoa</taxon>
        <taxon>Arthropoda</taxon>
        <taxon>Hexapoda</taxon>
        <taxon>Insecta</taxon>
        <taxon>Pterygota</taxon>
        <taxon>Neoptera</taxon>
        <taxon>Endopterygota</taxon>
        <taxon>Diptera</taxon>
        <taxon>Brachycera</taxon>
        <taxon>Muscomorpha</taxon>
        <taxon>Oestroidea</taxon>
        <taxon>Calliphoridae</taxon>
        <taxon>Luciliinae</taxon>
        <taxon>Lucilia</taxon>
    </lineage>
</organism>
<proteinExistence type="predicted"/>
<dbReference type="AlphaFoldDB" id="A0A0L0CHW6"/>
<evidence type="ECO:0000256" key="3">
    <source>
        <dbReference type="SAM" id="SignalP"/>
    </source>
</evidence>
<comment type="caution">
    <text evidence="5">The sequence shown here is derived from an EMBL/GenBank/DDBJ whole genome shotgun (WGS) entry which is preliminary data.</text>
</comment>
<accession>A0A0L0CHW6</accession>
<evidence type="ECO:0000256" key="1">
    <source>
        <dbReference type="ARBA" id="ARBA00022729"/>
    </source>
</evidence>
<reference evidence="5 6" key="1">
    <citation type="journal article" date="2015" name="Nat. Commun.">
        <title>Lucilia cuprina genome unlocks parasitic fly biology to underpin future interventions.</title>
        <authorList>
            <person name="Anstead C.A."/>
            <person name="Korhonen P.K."/>
            <person name="Young N.D."/>
            <person name="Hall R.S."/>
            <person name="Jex A.R."/>
            <person name="Murali S.C."/>
            <person name="Hughes D.S."/>
            <person name="Lee S.F."/>
            <person name="Perry T."/>
            <person name="Stroehlein A.J."/>
            <person name="Ansell B.R."/>
            <person name="Breugelmans B."/>
            <person name="Hofmann A."/>
            <person name="Qu J."/>
            <person name="Dugan S."/>
            <person name="Lee S.L."/>
            <person name="Chao H."/>
            <person name="Dinh H."/>
            <person name="Han Y."/>
            <person name="Doddapaneni H.V."/>
            <person name="Worley K.C."/>
            <person name="Muzny D.M."/>
            <person name="Ioannidis P."/>
            <person name="Waterhouse R.M."/>
            <person name="Zdobnov E.M."/>
            <person name="James P.J."/>
            <person name="Bagnall N.H."/>
            <person name="Kotze A.C."/>
            <person name="Gibbs R.A."/>
            <person name="Richards S."/>
            <person name="Batterham P."/>
            <person name="Gasser R.B."/>
        </authorList>
    </citation>
    <scope>NUCLEOTIDE SEQUENCE [LARGE SCALE GENOMIC DNA]</scope>
    <source>
        <strain evidence="5 6">LS</strain>
        <tissue evidence="5">Full body</tissue>
    </source>
</reference>
<gene>
    <name evidence="5" type="ORF">FF38_02633</name>
</gene>
<feature type="region of interest" description="Disordered" evidence="2">
    <location>
        <begin position="115"/>
        <end position="147"/>
    </location>
</feature>
<dbReference type="InterPro" id="IPR013135">
    <property type="entry name" value="Vitelline_membr_Cys-rich-dom"/>
</dbReference>
<dbReference type="Pfam" id="PF10542">
    <property type="entry name" value="Vitelline_membr"/>
    <property type="match status" value="1"/>
</dbReference>
<protein>
    <recommendedName>
        <fullName evidence="4">VM domain-containing protein</fullName>
    </recommendedName>
</protein>
<evidence type="ECO:0000313" key="5">
    <source>
        <dbReference type="EMBL" id="KNC31084.1"/>
    </source>
</evidence>